<organism evidence="2 3">
    <name type="scientific">Leptospirillum ferriphilum</name>
    <dbReference type="NCBI Taxonomy" id="178606"/>
    <lineage>
        <taxon>Bacteria</taxon>
        <taxon>Pseudomonadati</taxon>
        <taxon>Nitrospirota</taxon>
        <taxon>Nitrospiria</taxon>
        <taxon>Nitrospirales</taxon>
        <taxon>Nitrospiraceae</taxon>
        <taxon>Leptospirillum</taxon>
    </lineage>
</organism>
<evidence type="ECO:0000313" key="3">
    <source>
        <dbReference type="Proteomes" id="UP000188586"/>
    </source>
</evidence>
<keyword evidence="1" id="KW-0812">Transmembrane</keyword>
<keyword evidence="1" id="KW-0472">Membrane</keyword>
<sequence>MNNFQSFDDRDNGAMLTGVLAGCLSGSGAFLVVIKEWWAWGWGPGGWSWSDIAHAYWLAFAGHLFPSYKGDLGTWNAFREWLRLRHQYDAFTASFWVPFLIGLSVGLAVGWIVVRAVNRKGASYIRGAKFN</sequence>
<feature type="transmembrane region" description="Helical" evidence="1">
    <location>
        <begin position="12"/>
        <end position="34"/>
    </location>
</feature>
<dbReference type="EMBL" id="MPOJ01000010">
    <property type="protein sequence ID" value="OOH72779.1"/>
    <property type="molecule type" value="Genomic_DNA"/>
</dbReference>
<dbReference type="AlphaFoldDB" id="A0A1V3SVC4"/>
<proteinExistence type="predicted"/>
<comment type="caution">
    <text evidence="2">The sequence shown here is derived from an EMBL/GenBank/DDBJ whole genome shotgun (WGS) entry which is preliminary data.</text>
</comment>
<name>A0A1V3SVC4_9BACT</name>
<accession>A0A1V3SVC4</accession>
<keyword evidence="1" id="KW-1133">Transmembrane helix</keyword>
<feature type="transmembrane region" description="Helical" evidence="1">
    <location>
        <begin position="93"/>
        <end position="114"/>
    </location>
</feature>
<gene>
    <name evidence="2" type="ORF">BOX24_05165</name>
</gene>
<dbReference type="RefSeq" id="WP_179108878.1">
    <property type="nucleotide sequence ID" value="NZ_JBPKCJ010000001.1"/>
</dbReference>
<dbReference type="Proteomes" id="UP000188586">
    <property type="component" value="Unassembled WGS sequence"/>
</dbReference>
<evidence type="ECO:0000256" key="1">
    <source>
        <dbReference type="SAM" id="Phobius"/>
    </source>
</evidence>
<protein>
    <submittedName>
        <fullName evidence="2">Uncharacterized protein</fullName>
    </submittedName>
</protein>
<evidence type="ECO:0000313" key="2">
    <source>
        <dbReference type="EMBL" id="OOH72779.1"/>
    </source>
</evidence>
<reference evidence="2 3" key="1">
    <citation type="submission" date="2016-11" db="EMBL/GenBank/DDBJ databases">
        <title>Comparative genomics of co-occurring bacteria in distinct bioleaching systems unravels niche-specific adaptation.</title>
        <authorList>
            <person name="Zhang X."/>
            <person name="Liu X."/>
            <person name="Yin H."/>
        </authorList>
    </citation>
    <scope>NUCLEOTIDE SEQUENCE [LARGE SCALE GENOMIC DNA]</scope>
    <source>
        <strain evidence="2 3">DX</strain>
    </source>
</reference>